<evidence type="ECO:0000259" key="1">
    <source>
        <dbReference type="Pfam" id="PF01965"/>
    </source>
</evidence>
<sequence length="213" mass="23032">MRRGTVHLAVYDTMSDWEVGYVAAYINSPEFQKEPGRFQIRTVGKSPDHITSKGGLKILPDISLDMLSASDSCMLIIPGGDIAASGGIADFVVAAEQFLKTGIPVAAICGATAALAQAGLLNDIPHTSNAKAFLETTGYKGAEYYREEPAVTAGNLITASGVAPVEFALEIFRKLDLYTERTLNSWKNLYKYQKAEGFFELFAEQAEKGDHVS</sequence>
<dbReference type="Proteomes" id="UP001418637">
    <property type="component" value="Unassembled WGS sequence"/>
</dbReference>
<dbReference type="PANTHER" id="PTHR43130">
    <property type="entry name" value="ARAC-FAMILY TRANSCRIPTIONAL REGULATOR"/>
    <property type="match status" value="1"/>
</dbReference>
<dbReference type="EMBL" id="JBBYXI010000002">
    <property type="protein sequence ID" value="MEN3930836.1"/>
    <property type="molecule type" value="Genomic_DNA"/>
</dbReference>
<keyword evidence="2" id="KW-0326">Glycosidase</keyword>
<gene>
    <name evidence="2" type="ORF">WJT86_07155</name>
</gene>
<comment type="caution">
    <text evidence="2">The sequence shown here is derived from an EMBL/GenBank/DDBJ whole genome shotgun (WGS) entry which is preliminary data.</text>
</comment>
<evidence type="ECO:0000313" key="3">
    <source>
        <dbReference type="Proteomes" id="UP001418637"/>
    </source>
</evidence>
<dbReference type="GO" id="GO:0016798">
    <property type="term" value="F:hydrolase activity, acting on glycosyl bonds"/>
    <property type="evidence" value="ECO:0007669"/>
    <property type="project" value="UniProtKB-KW"/>
</dbReference>
<dbReference type="Gene3D" id="3.40.50.880">
    <property type="match status" value="1"/>
</dbReference>
<dbReference type="InterPro" id="IPR002818">
    <property type="entry name" value="DJ-1/PfpI"/>
</dbReference>
<feature type="domain" description="DJ-1/PfpI" evidence="1">
    <location>
        <begin position="6"/>
        <end position="173"/>
    </location>
</feature>
<keyword evidence="2" id="KW-0378">Hydrolase</keyword>
<dbReference type="CDD" id="cd03140">
    <property type="entry name" value="GATase1_PfpI_3"/>
    <property type="match status" value="1"/>
</dbReference>
<dbReference type="Pfam" id="PF01965">
    <property type="entry name" value="DJ-1_PfpI"/>
    <property type="match status" value="1"/>
</dbReference>
<reference evidence="2 3" key="1">
    <citation type="submission" date="2024-04" db="EMBL/GenBank/DDBJ databases">
        <title>A novel species isolated from cricket.</title>
        <authorList>
            <person name="Wang H.-C."/>
        </authorList>
    </citation>
    <scope>NUCLEOTIDE SEQUENCE [LARGE SCALE GENOMIC DNA]</scope>
    <source>
        <strain evidence="2 3">WL0021</strain>
    </source>
</reference>
<dbReference type="RefSeq" id="WP_346336861.1">
    <property type="nucleotide sequence ID" value="NZ_JBBYXI010000002.1"/>
</dbReference>
<keyword evidence="2" id="KW-0315">Glutamine amidotransferase</keyword>
<dbReference type="SUPFAM" id="SSF52317">
    <property type="entry name" value="Class I glutamine amidotransferase-like"/>
    <property type="match status" value="1"/>
</dbReference>
<proteinExistence type="predicted"/>
<keyword evidence="3" id="KW-1185">Reference proteome</keyword>
<protein>
    <submittedName>
        <fullName evidence="2">Type 1 glutamine amidotransferase family protein</fullName>
        <ecNumber evidence="2">3.2.-.-</ecNumber>
    </submittedName>
</protein>
<evidence type="ECO:0000313" key="2">
    <source>
        <dbReference type="EMBL" id="MEN3930836.1"/>
    </source>
</evidence>
<accession>A0ABV0BKK9</accession>
<dbReference type="InterPro" id="IPR029062">
    <property type="entry name" value="Class_I_gatase-like"/>
</dbReference>
<organism evidence="2 3">
    <name type="scientific">Hohaiivirga grylli</name>
    <dbReference type="NCBI Taxonomy" id="3133970"/>
    <lineage>
        <taxon>Bacteria</taxon>
        <taxon>Pseudomonadati</taxon>
        <taxon>Pseudomonadota</taxon>
        <taxon>Alphaproteobacteria</taxon>
        <taxon>Hyphomicrobiales</taxon>
        <taxon>Methylobacteriaceae</taxon>
        <taxon>Hohaiivirga</taxon>
    </lineage>
</organism>
<name>A0ABV0BKK9_9HYPH</name>
<dbReference type="EC" id="3.2.-.-" evidence="2"/>
<dbReference type="PANTHER" id="PTHR43130:SF3">
    <property type="entry name" value="HTH-TYPE TRANSCRIPTIONAL REGULATOR RV1931C"/>
    <property type="match status" value="1"/>
</dbReference>
<dbReference type="InterPro" id="IPR052158">
    <property type="entry name" value="INH-QAR"/>
</dbReference>